<dbReference type="EMBL" id="CP078145">
    <property type="protein sequence ID" value="QXN92583.1"/>
    <property type="molecule type" value="Genomic_DNA"/>
</dbReference>
<keyword evidence="2" id="KW-1185">Reference proteome</keyword>
<sequence length="107" mass="11962">MRADRGYDAIAREVESRLIPRYREALSAALETHNQLQARRAAVVSELQEILEAEISDVSSTTARFGKHRKGVFNVFETGEVLVSVRVPSADAVSVARHLKELESLWV</sequence>
<gene>
    <name evidence="1" type="ORF">KV110_05420</name>
</gene>
<accession>A0ABX8RSG8</accession>
<organism evidence="1 2">
    <name type="scientific">Nocardia iowensis</name>
    <dbReference type="NCBI Taxonomy" id="204891"/>
    <lineage>
        <taxon>Bacteria</taxon>
        <taxon>Bacillati</taxon>
        <taxon>Actinomycetota</taxon>
        <taxon>Actinomycetes</taxon>
        <taxon>Mycobacteriales</taxon>
        <taxon>Nocardiaceae</taxon>
        <taxon>Nocardia</taxon>
    </lineage>
</organism>
<evidence type="ECO:0000313" key="1">
    <source>
        <dbReference type="EMBL" id="QXN92583.1"/>
    </source>
</evidence>
<reference evidence="1 2" key="1">
    <citation type="submission" date="2021-07" db="EMBL/GenBank/DDBJ databases">
        <title>Whole Genome Sequence of Nocardia Iowensis.</title>
        <authorList>
            <person name="Lamm A."/>
            <person name="Collins-Fairclough A.M."/>
            <person name="Bunk B."/>
            <person name="Sproer C."/>
        </authorList>
    </citation>
    <scope>NUCLEOTIDE SEQUENCE [LARGE SCALE GENOMIC DNA]</scope>
    <source>
        <strain evidence="1 2">NRRL 5646</strain>
    </source>
</reference>
<protein>
    <submittedName>
        <fullName evidence="1">Uncharacterized protein</fullName>
    </submittedName>
</protein>
<evidence type="ECO:0000313" key="2">
    <source>
        <dbReference type="Proteomes" id="UP000694257"/>
    </source>
</evidence>
<dbReference type="Proteomes" id="UP000694257">
    <property type="component" value="Chromosome"/>
</dbReference>
<name>A0ABX8RSG8_NOCIO</name>
<dbReference type="RefSeq" id="WP_218473983.1">
    <property type="nucleotide sequence ID" value="NZ_BAABJN010000005.1"/>
</dbReference>
<proteinExistence type="predicted"/>